<organism evidence="3 4">
    <name type="scientific">Propioniciclava soli</name>
    <dbReference type="NCBI Taxonomy" id="2775081"/>
    <lineage>
        <taxon>Bacteria</taxon>
        <taxon>Bacillati</taxon>
        <taxon>Actinomycetota</taxon>
        <taxon>Actinomycetes</taxon>
        <taxon>Propionibacteriales</taxon>
        <taxon>Propionibacteriaceae</taxon>
        <taxon>Propioniciclava</taxon>
    </lineage>
</organism>
<evidence type="ECO:0000313" key="3">
    <source>
        <dbReference type="EMBL" id="WZW98408.1"/>
    </source>
</evidence>
<reference evidence="3 4" key="1">
    <citation type="journal article" date="2023" name="Environ Microbiome">
        <title>A coral-associated actinobacterium mitigates coral bleaching under heat stress.</title>
        <authorList>
            <person name="Li J."/>
            <person name="Zou Y."/>
            <person name="Li Q."/>
            <person name="Zhang J."/>
            <person name="Bourne D.G."/>
            <person name="Lyu Y."/>
            <person name="Liu C."/>
            <person name="Zhang S."/>
        </authorList>
    </citation>
    <scope>NUCLEOTIDE SEQUENCE [LARGE SCALE GENOMIC DNA]</scope>
    <source>
        <strain evidence="3 4">SCSIO 13291</strain>
    </source>
</reference>
<evidence type="ECO:0000256" key="1">
    <source>
        <dbReference type="SAM" id="Phobius"/>
    </source>
</evidence>
<keyword evidence="1" id="KW-0472">Membrane</keyword>
<keyword evidence="4" id="KW-1185">Reference proteome</keyword>
<accession>A0ABZ3C6L0</accession>
<dbReference type="Pfam" id="PF08666">
    <property type="entry name" value="SAF"/>
    <property type="match status" value="1"/>
</dbReference>
<keyword evidence="1" id="KW-1133">Transmembrane helix</keyword>
<evidence type="ECO:0000259" key="2">
    <source>
        <dbReference type="Pfam" id="PF08666"/>
    </source>
</evidence>
<dbReference type="RefSeq" id="WP_232547050.1">
    <property type="nucleotide sequence ID" value="NZ_CP115965.1"/>
</dbReference>
<protein>
    <submittedName>
        <fullName evidence="3">SAF domain-containing protein</fullName>
    </submittedName>
</protein>
<feature type="domain" description="SAF" evidence="2">
    <location>
        <begin position="48"/>
        <end position="104"/>
    </location>
</feature>
<gene>
    <name evidence="3" type="ORF">PCC79_16200</name>
</gene>
<dbReference type="InterPro" id="IPR013974">
    <property type="entry name" value="SAF"/>
</dbReference>
<sequence length="212" mass="21378">MSTVAPDARRPRLRLRRNPLWLLAGILAVALGGLASAYLYTSVASTEEVLRATRTIHRGEPIVAGDLTVVSVGTGSGVDTVPADDLASVVGQRATLDIANGSLLVGGTYGDGALPDGMARVGVRLEAGRFPTGLTAGTNVLVVALPDANAQSASTEQAALPASVPATLTSAPATQNDGAVVIDLTLSATQAESVTRLASANRVSLVEQDAGA</sequence>
<keyword evidence="1" id="KW-0812">Transmembrane</keyword>
<proteinExistence type="predicted"/>
<dbReference type="Proteomes" id="UP001434337">
    <property type="component" value="Chromosome"/>
</dbReference>
<name>A0ABZ3C6L0_9ACTN</name>
<feature type="transmembrane region" description="Helical" evidence="1">
    <location>
        <begin position="20"/>
        <end position="40"/>
    </location>
</feature>
<evidence type="ECO:0000313" key="4">
    <source>
        <dbReference type="Proteomes" id="UP001434337"/>
    </source>
</evidence>
<dbReference type="EMBL" id="CP115965">
    <property type="protein sequence ID" value="WZW98408.1"/>
    <property type="molecule type" value="Genomic_DNA"/>
</dbReference>